<dbReference type="Proteomes" id="UP001218188">
    <property type="component" value="Unassembled WGS sequence"/>
</dbReference>
<dbReference type="EMBL" id="JARJCM010000260">
    <property type="protein sequence ID" value="KAJ7020492.1"/>
    <property type="molecule type" value="Genomic_DNA"/>
</dbReference>
<sequence length="944" mass="100948">MSTNDNTNPLYQALSGMMSQFFRDAVASGDLAAVISAATVSSTQAPAPLPTLPVPAPTPYRSTRLALPSAALGHPVPSNLPPFIAATQPILGVSGLGIPLAGHSNHTRSVGAGLRDLTAAQISHANDDRLDAARAHLGPVAPSRQVRGSRRTRGPAVRPPVLSPTRSQTTLDKVSTVTLTGTRIIRVTHLVQAHQNAQEVVDYKNFKSAHQRYLADSGLSFDYDLPEHTAVSQILQMTATNMRTGPRRYVFGTIPSGPSTRQQHEALDLQMLAYMNLGKNRGNGNRAAHLKRESLDPALTLQELFEPDHKNQYALPKRCILNTRIKMSTVVRFSGITFVETIPGALPRAHSCLMLRQNQQFNESVEMDFDEREVVSDSSGGVPADSESESEDEDMPQAPSLVAATRPLPRPLPSRNTRAQSSSGSGSAAPPGGSVSAASPISTPALPAAGPVVSSLTSSTPISSRSATLPITPFVDPLTPSLTAVSTITLPWPATSFVPESGPYADLFSRADIPAAIYQAAGDGALEVEGENMDGLAAAYVDKVRSAAILGDYSQLLSPLRHFNIVNPDGTLHSFGAGIENECIFTALNLFLSDSARWGLVTDEERLSLATSMPLRLASSVAPGRLLEVRVFGALISLGLISGKPPGLMSPGLLQYVLNGKKLEALTSSFVSSWHPTLYRIAREMQAVGATGSLAPFQGEIISTLGVQFVHTGILGPELHGHPETDSFANGVELPCSTGFSFSQLARSYPGGTEFYLAQAWTSFVPNASALDHFLVVTAPSVARLAPHFGTTANDLEPEVLFTGFLQRSGNSCDPATFLNAQAHIHPDVIAQLPNIDSPSFRPRMLCWAATGSPFLHPDQEQNDTIAVHFVLPDESNYSNTPAHSAAHMRQGTISFRSCLRVVRIPMLKLVEIYQTVGLDTFQDEVDSWLLLQILNAIGKVSML</sequence>
<evidence type="ECO:0000313" key="2">
    <source>
        <dbReference type="EMBL" id="KAJ7020492.1"/>
    </source>
</evidence>
<dbReference type="AlphaFoldDB" id="A0AAD6S4N2"/>
<feature type="compositionally biased region" description="Acidic residues" evidence="1">
    <location>
        <begin position="386"/>
        <end position="395"/>
    </location>
</feature>
<evidence type="ECO:0000256" key="1">
    <source>
        <dbReference type="SAM" id="MobiDB-lite"/>
    </source>
</evidence>
<feature type="region of interest" description="Disordered" evidence="1">
    <location>
        <begin position="371"/>
        <end position="470"/>
    </location>
</feature>
<proteinExistence type="predicted"/>
<feature type="compositionally biased region" description="Low complexity" evidence="1">
    <location>
        <begin position="454"/>
        <end position="468"/>
    </location>
</feature>
<feature type="compositionally biased region" description="Low complexity" evidence="1">
    <location>
        <begin position="421"/>
        <end position="442"/>
    </location>
</feature>
<keyword evidence="3" id="KW-1185">Reference proteome</keyword>
<organism evidence="2 3">
    <name type="scientific">Mycena alexandri</name>
    <dbReference type="NCBI Taxonomy" id="1745969"/>
    <lineage>
        <taxon>Eukaryota</taxon>
        <taxon>Fungi</taxon>
        <taxon>Dikarya</taxon>
        <taxon>Basidiomycota</taxon>
        <taxon>Agaricomycotina</taxon>
        <taxon>Agaricomycetes</taxon>
        <taxon>Agaricomycetidae</taxon>
        <taxon>Agaricales</taxon>
        <taxon>Marasmiineae</taxon>
        <taxon>Mycenaceae</taxon>
        <taxon>Mycena</taxon>
    </lineage>
</organism>
<feature type="region of interest" description="Disordered" evidence="1">
    <location>
        <begin position="136"/>
        <end position="167"/>
    </location>
</feature>
<evidence type="ECO:0000313" key="3">
    <source>
        <dbReference type="Proteomes" id="UP001218188"/>
    </source>
</evidence>
<comment type="caution">
    <text evidence="2">The sequence shown here is derived from an EMBL/GenBank/DDBJ whole genome shotgun (WGS) entry which is preliminary data.</text>
</comment>
<reference evidence="2" key="1">
    <citation type="submission" date="2023-03" db="EMBL/GenBank/DDBJ databases">
        <title>Massive genome expansion in bonnet fungi (Mycena s.s.) driven by repeated elements and novel gene families across ecological guilds.</title>
        <authorList>
            <consortium name="Lawrence Berkeley National Laboratory"/>
            <person name="Harder C.B."/>
            <person name="Miyauchi S."/>
            <person name="Viragh M."/>
            <person name="Kuo A."/>
            <person name="Thoen E."/>
            <person name="Andreopoulos B."/>
            <person name="Lu D."/>
            <person name="Skrede I."/>
            <person name="Drula E."/>
            <person name="Henrissat B."/>
            <person name="Morin E."/>
            <person name="Kohler A."/>
            <person name="Barry K."/>
            <person name="LaButti K."/>
            <person name="Morin E."/>
            <person name="Salamov A."/>
            <person name="Lipzen A."/>
            <person name="Mereny Z."/>
            <person name="Hegedus B."/>
            <person name="Baldrian P."/>
            <person name="Stursova M."/>
            <person name="Weitz H."/>
            <person name="Taylor A."/>
            <person name="Grigoriev I.V."/>
            <person name="Nagy L.G."/>
            <person name="Martin F."/>
            <person name="Kauserud H."/>
        </authorList>
    </citation>
    <scope>NUCLEOTIDE SEQUENCE</scope>
    <source>
        <strain evidence="2">CBHHK200</strain>
    </source>
</reference>
<gene>
    <name evidence="2" type="ORF">C8F04DRAFT_1196535</name>
</gene>
<name>A0AAD6S4N2_9AGAR</name>
<accession>A0AAD6S4N2</accession>
<protein>
    <submittedName>
        <fullName evidence="2">Uncharacterized protein</fullName>
    </submittedName>
</protein>